<dbReference type="InterPro" id="IPR050430">
    <property type="entry name" value="Peptidase_S1"/>
</dbReference>
<gene>
    <name evidence="13" type="ORF">APLA_LOCUS10867</name>
</gene>
<dbReference type="InterPro" id="IPR001254">
    <property type="entry name" value="Trypsin_dom"/>
</dbReference>
<reference evidence="13 14" key="1">
    <citation type="submission" date="2020-04" db="EMBL/GenBank/DDBJ databases">
        <authorList>
            <person name="Wallbank WR R."/>
            <person name="Pardo Diaz C."/>
            <person name="Kozak K."/>
            <person name="Martin S."/>
            <person name="Jiggins C."/>
            <person name="Moest M."/>
            <person name="Warren A I."/>
            <person name="Byers J.R.P. K."/>
            <person name="Montejo-Kovacevich G."/>
            <person name="Yen C E."/>
        </authorList>
    </citation>
    <scope>NUCLEOTIDE SEQUENCE [LARGE SCALE GENOMIC DNA]</scope>
</reference>
<keyword evidence="8" id="KW-1199">Hemostasis impairing toxin</keyword>
<evidence type="ECO:0000259" key="12">
    <source>
        <dbReference type="PROSITE" id="PS50240"/>
    </source>
</evidence>
<evidence type="ECO:0000256" key="1">
    <source>
        <dbReference type="ARBA" id="ARBA00004239"/>
    </source>
</evidence>
<keyword evidence="10" id="KW-1205">Fibrinolytic toxin</keyword>
<keyword evidence="3" id="KW-0800">Toxin</keyword>
<feature type="chain" id="PRO_5035920755" description="Peptidase S1 domain-containing protein" evidence="11">
    <location>
        <begin position="25"/>
        <end position="355"/>
    </location>
</feature>
<dbReference type="Gene3D" id="2.40.10.10">
    <property type="entry name" value="Trypsin-like serine proteases"/>
    <property type="match status" value="1"/>
</dbReference>
<keyword evidence="6" id="KW-0720">Serine protease</keyword>
<dbReference type="AlphaFoldDB" id="A0A8S1A8A5"/>
<dbReference type="InterPro" id="IPR018114">
    <property type="entry name" value="TRYPSIN_HIS"/>
</dbReference>
<dbReference type="PRINTS" id="PR00722">
    <property type="entry name" value="CHYMOTRYPSIN"/>
</dbReference>
<name>A0A8S1A8A5_ARCPL</name>
<dbReference type="GO" id="GO:0004252">
    <property type="term" value="F:serine-type endopeptidase activity"/>
    <property type="evidence" value="ECO:0007669"/>
    <property type="project" value="InterPro"/>
</dbReference>
<dbReference type="InterPro" id="IPR009003">
    <property type="entry name" value="Peptidase_S1_PA"/>
</dbReference>
<comment type="subcellular location">
    <subcellularLocation>
        <location evidence="1">Secreted</location>
        <location evidence="1">Extracellular space</location>
    </subcellularLocation>
</comment>
<dbReference type="GO" id="GO:0005576">
    <property type="term" value="C:extracellular region"/>
    <property type="evidence" value="ECO:0007669"/>
    <property type="project" value="UniProtKB-SubCell"/>
</dbReference>
<dbReference type="PANTHER" id="PTHR24276">
    <property type="entry name" value="POLYSERASE-RELATED"/>
    <property type="match status" value="1"/>
</dbReference>
<dbReference type="InterPro" id="IPR001314">
    <property type="entry name" value="Peptidase_S1A"/>
</dbReference>
<dbReference type="GO" id="GO:0006508">
    <property type="term" value="P:proteolysis"/>
    <property type="evidence" value="ECO:0007669"/>
    <property type="project" value="UniProtKB-KW"/>
</dbReference>
<dbReference type="Pfam" id="PF00089">
    <property type="entry name" value="Trypsin"/>
    <property type="match status" value="1"/>
</dbReference>
<dbReference type="PROSITE" id="PS50240">
    <property type="entry name" value="TRYPSIN_DOM"/>
    <property type="match status" value="1"/>
</dbReference>
<evidence type="ECO:0000313" key="14">
    <source>
        <dbReference type="Proteomes" id="UP000494256"/>
    </source>
</evidence>
<protein>
    <recommendedName>
        <fullName evidence="12">Peptidase S1 domain-containing protein</fullName>
    </recommendedName>
</protein>
<proteinExistence type="inferred from homology"/>
<dbReference type="FunFam" id="2.40.10.10:FF:000068">
    <property type="entry name" value="transmembrane protease serine 2"/>
    <property type="match status" value="1"/>
</dbReference>
<sequence length="355" mass="39820">MADQCYCKMASIFIIVYLIRMVTPHISSSSSDISEEDVAINRRSNNPRLEYEGLPIEFPKREQQLNEIIEPMTYLKQHAQEKTTSKPVYPPLNRRFRRIYNPDEIASIERYPFMAALLVNEELWCGGVIIDKDKVLTAAHCLQLQYNNRFFREYVKMLSVRVGSTNATSGGEVLRVAEIFFHPNYKPQTLEFNLAVLKLHKNLSFGNPDSHIDSIAYSTDKLVPVDNQILFLGWGSVLGITGAGGEVLLQKVKLPVYDVADCQEVYGKDLVTRTNFCAGYITLPKNVCNHDAGGPAIMDNALVGILSFSSKRCDKPDQPAVFSSVGAVASWLENLGNKRLQLRNTAIKSPEIAQI</sequence>
<dbReference type="InterPro" id="IPR043504">
    <property type="entry name" value="Peptidase_S1_PA_chymotrypsin"/>
</dbReference>
<feature type="signal peptide" evidence="11">
    <location>
        <begin position="1"/>
        <end position="24"/>
    </location>
</feature>
<dbReference type="OrthoDB" id="7402819at2759"/>
<evidence type="ECO:0000256" key="4">
    <source>
        <dbReference type="ARBA" id="ARBA00022670"/>
    </source>
</evidence>
<evidence type="ECO:0000256" key="6">
    <source>
        <dbReference type="ARBA" id="ARBA00022825"/>
    </source>
</evidence>
<dbReference type="CDD" id="cd00190">
    <property type="entry name" value="Tryp_SPc"/>
    <property type="match status" value="1"/>
</dbReference>
<evidence type="ECO:0000256" key="2">
    <source>
        <dbReference type="ARBA" id="ARBA00007664"/>
    </source>
</evidence>
<keyword evidence="4" id="KW-0645">Protease</keyword>
<accession>A0A8S1A8A5</accession>
<dbReference type="GO" id="GO:0090729">
    <property type="term" value="F:toxin activity"/>
    <property type="evidence" value="ECO:0007669"/>
    <property type="project" value="UniProtKB-KW"/>
</dbReference>
<evidence type="ECO:0000256" key="9">
    <source>
        <dbReference type="ARBA" id="ARBA00055534"/>
    </source>
</evidence>
<comment type="similarity">
    <text evidence="2">Belongs to the peptidase S1 family.</text>
</comment>
<dbReference type="PANTHER" id="PTHR24276:SF98">
    <property type="entry name" value="FI18310P1-RELATED"/>
    <property type="match status" value="1"/>
</dbReference>
<organism evidence="13 14">
    <name type="scientific">Arctia plantaginis</name>
    <name type="common">Wood tiger moth</name>
    <name type="synonym">Phalaena plantaginis</name>
    <dbReference type="NCBI Taxonomy" id="874455"/>
    <lineage>
        <taxon>Eukaryota</taxon>
        <taxon>Metazoa</taxon>
        <taxon>Ecdysozoa</taxon>
        <taxon>Arthropoda</taxon>
        <taxon>Hexapoda</taxon>
        <taxon>Insecta</taxon>
        <taxon>Pterygota</taxon>
        <taxon>Neoptera</taxon>
        <taxon>Endopterygota</taxon>
        <taxon>Lepidoptera</taxon>
        <taxon>Glossata</taxon>
        <taxon>Ditrysia</taxon>
        <taxon>Noctuoidea</taxon>
        <taxon>Erebidae</taxon>
        <taxon>Arctiinae</taxon>
        <taxon>Arctia</taxon>
    </lineage>
</organism>
<dbReference type="SUPFAM" id="SSF50494">
    <property type="entry name" value="Trypsin-like serine proteases"/>
    <property type="match status" value="1"/>
</dbReference>
<keyword evidence="5" id="KW-0378">Hydrolase</keyword>
<evidence type="ECO:0000256" key="8">
    <source>
        <dbReference type="ARBA" id="ARBA00023240"/>
    </source>
</evidence>
<dbReference type="EMBL" id="CADEBD010000322">
    <property type="protein sequence ID" value="CAB3244905.1"/>
    <property type="molecule type" value="Genomic_DNA"/>
</dbReference>
<evidence type="ECO:0000256" key="5">
    <source>
        <dbReference type="ARBA" id="ARBA00022801"/>
    </source>
</evidence>
<evidence type="ECO:0000256" key="3">
    <source>
        <dbReference type="ARBA" id="ARBA00022656"/>
    </source>
</evidence>
<keyword evidence="7" id="KW-1015">Disulfide bond</keyword>
<evidence type="ECO:0000256" key="11">
    <source>
        <dbReference type="SAM" id="SignalP"/>
    </source>
</evidence>
<keyword evidence="11" id="KW-0732">Signal</keyword>
<evidence type="ECO:0000256" key="7">
    <source>
        <dbReference type="ARBA" id="ARBA00023157"/>
    </source>
</evidence>
<dbReference type="Proteomes" id="UP000494256">
    <property type="component" value="Unassembled WGS sequence"/>
</dbReference>
<evidence type="ECO:0000256" key="10">
    <source>
        <dbReference type="ARBA" id="ARBA00084094"/>
    </source>
</evidence>
<comment type="function">
    <text evidence="9">Fibrinolytic activity; shows preferential cleavage of Arg-Gly bonds in all three fibrinogen chains. Contact with the caterpillars causes severe bleeding, due the anticoagulant effect of the protein.</text>
</comment>
<dbReference type="SMART" id="SM00020">
    <property type="entry name" value="Tryp_SPc"/>
    <property type="match status" value="1"/>
</dbReference>
<feature type="domain" description="Peptidase S1" evidence="12">
    <location>
        <begin position="99"/>
        <end position="337"/>
    </location>
</feature>
<evidence type="ECO:0000313" key="13">
    <source>
        <dbReference type="EMBL" id="CAB3244905.1"/>
    </source>
</evidence>
<comment type="caution">
    <text evidence="13">The sequence shown here is derived from an EMBL/GenBank/DDBJ whole genome shotgun (WGS) entry which is preliminary data.</text>
</comment>
<dbReference type="PROSITE" id="PS00134">
    <property type="entry name" value="TRYPSIN_HIS"/>
    <property type="match status" value="1"/>
</dbReference>